<feature type="non-terminal residue" evidence="2">
    <location>
        <position position="1"/>
    </location>
</feature>
<dbReference type="EMBL" id="EF026032">
    <property type="protein sequence ID" value="ABM68565.1"/>
    <property type="molecule type" value="mRNA"/>
</dbReference>
<feature type="region of interest" description="Disordered" evidence="1">
    <location>
        <begin position="1"/>
        <end position="114"/>
    </location>
</feature>
<evidence type="ECO:0000256" key="1">
    <source>
        <dbReference type="SAM" id="MobiDB-lite"/>
    </source>
</evidence>
<dbReference type="AlphaFoldDB" id="A6MH01"/>
<accession>A6MH01</accession>
<protein>
    <submittedName>
        <fullName evidence="2">Putative SF16 protein</fullName>
    </submittedName>
</protein>
<organism evidence="2">
    <name type="scientific">Lilium longiflorum</name>
    <name type="common">Trumpet lily</name>
    <dbReference type="NCBI Taxonomy" id="4690"/>
    <lineage>
        <taxon>Eukaryota</taxon>
        <taxon>Viridiplantae</taxon>
        <taxon>Streptophyta</taxon>
        <taxon>Embryophyta</taxon>
        <taxon>Tracheophyta</taxon>
        <taxon>Spermatophyta</taxon>
        <taxon>Magnoliopsida</taxon>
        <taxon>Liliopsida</taxon>
        <taxon>Liliales</taxon>
        <taxon>Liliaceae</taxon>
        <taxon>Lilium</taxon>
    </lineage>
</organism>
<proteinExistence type="evidence at transcript level"/>
<feature type="compositionally biased region" description="Basic and acidic residues" evidence="1">
    <location>
        <begin position="20"/>
        <end position="30"/>
    </location>
</feature>
<reference evidence="2" key="2">
    <citation type="journal article" date="2007" name="Planta">
        <title>Gene expression pattern at desiccation in the anther of Lilium longiflorum.</title>
        <authorList>
            <person name="Hsu Y.F."/>
            <person name="Wang C.S."/>
            <person name="Raja R."/>
        </authorList>
    </citation>
    <scope>NUCLEOTIDE SEQUENCE</scope>
    <source>
        <tissue evidence="2">Mature anthers</tissue>
    </source>
</reference>
<evidence type="ECO:0000313" key="2">
    <source>
        <dbReference type="EMBL" id="ABM68565.1"/>
    </source>
</evidence>
<feature type="non-terminal residue" evidence="2">
    <location>
        <position position="154"/>
    </location>
</feature>
<sequence>TACHEIASNNNGVEIAKTYARRDSHSERTSAYKSSRSSSRQSPVTPTSKASSVTGRTKPASPRSGLGDDSRSTISLKMEWNRRHSVGGFSMTDDDSLPSYMTPTKSAKVKSRHQTLTSDKFESLGSVGSMKKRLSFHLAENQNVHSPVRARRHS</sequence>
<name>A6MH01_LILLO</name>
<reference evidence="2" key="1">
    <citation type="submission" date="2006-09" db="EMBL/GenBank/DDBJ databases">
        <authorList>
            <person name="Hsu Y.-F."/>
            <person name="Wang C.-S."/>
        </authorList>
    </citation>
    <scope>NUCLEOTIDE SEQUENCE</scope>
    <source>
        <tissue evidence="2">Mature anthers</tissue>
    </source>
</reference>
<feature type="compositionally biased region" description="Low complexity" evidence="1">
    <location>
        <begin position="31"/>
        <end position="48"/>
    </location>
</feature>